<dbReference type="InterPro" id="IPR035986">
    <property type="entry name" value="PKD_dom_sf"/>
</dbReference>
<dbReference type="PANTHER" id="PTHR42754:SF1">
    <property type="entry name" value="LIPOPROTEIN"/>
    <property type="match status" value="1"/>
</dbReference>
<dbReference type="InterPro" id="IPR013783">
    <property type="entry name" value="Ig-like_fold"/>
</dbReference>
<dbReference type="PROSITE" id="PS50093">
    <property type="entry name" value="PKD"/>
    <property type="match status" value="1"/>
</dbReference>
<dbReference type="EMBL" id="JBHUIM010000001">
    <property type="protein sequence ID" value="MFD2245425.1"/>
    <property type="molecule type" value="Genomic_DNA"/>
</dbReference>
<dbReference type="InterPro" id="IPR022409">
    <property type="entry name" value="PKD/Chitinase_dom"/>
</dbReference>
<name>A0ABW5CWL9_9BACT</name>
<protein>
    <submittedName>
        <fullName evidence="2">T9SS type A sorting domain-containing protein</fullName>
    </submittedName>
</protein>
<proteinExistence type="predicted"/>
<sequence length="694" mass="75900">MKTFYFNSVARGRKFLFFTCLWSPFILLVSFTLQAQVPVKEWDRTFGGTGYDVLRSVQQTKDGGYILGGLSYSNRSVDKSEDNKTVCDSDDPDECFSDYWVVKTDATGNKQWEQTIGGNKDDQLMSVQQTQDGGYILGGFSDSDISEDKSEASRGSTDYWIVKLDHSGNIEWDKTIGGQEGDALSALQQTDDGGYIMGGTSLSGIGGDKTDIHFGYGDYWVVKTDASGKIEWNKTFGGDDIEHFSSLQQTEDGGYIVGGSSSSFTFISDYWILKLDAQGEQQWNRAYGGNSTDQLQSLQQTDDMGYILGGFSSSGISGDKTEMNLGFDDYWVIKVDASGNIKWDKTIGGEGHDWLYSLYHTSDGGYILGGGSESGISKYKTEASKGSFDYWIVKLNKDGGREWDKTLGGERSDVLYSLMQTNDEGYILGGHSSSGISGDKSEARRGRDDWDDPDYWVIKLSPESCTPPTPYITVIPTSDVYTGGDPSTIYLGYGAQSVQLVASGAESYEWSPSTGLSSTTVADPVFTPTAAGTYTITVTAYNGACSATASVTITVVDIHCGKGKVQVCHKGKQLCISTSAVAAHLRNHKQDRLGNCSNSMVAEDNVTVTIPLRVKPNPIRDWADVEFSLPLEGDYRLELYNSNGKMLGVVAQGQGQEGQLVQLELKGEQLREGVYYLRLTTPDKVQTVRLILEK</sequence>
<dbReference type="PANTHER" id="PTHR42754">
    <property type="entry name" value="ENDOGLUCANASE"/>
    <property type="match status" value="1"/>
</dbReference>
<dbReference type="InterPro" id="IPR026444">
    <property type="entry name" value="Secre_tail"/>
</dbReference>
<evidence type="ECO:0000259" key="1">
    <source>
        <dbReference type="PROSITE" id="PS50093"/>
    </source>
</evidence>
<reference evidence="3" key="1">
    <citation type="journal article" date="2019" name="Int. J. Syst. Evol. Microbiol.">
        <title>The Global Catalogue of Microorganisms (GCM) 10K type strain sequencing project: providing services to taxonomists for standard genome sequencing and annotation.</title>
        <authorList>
            <consortium name="The Broad Institute Genomics Platform"/>
            <consortium name="The Broad Institute Genome Sequencing Center for Infectious Disease"/>
            <person name="Wu L."/>
            <person name="Ma J."/>
        </authorList>
    </citation>
    <scope>NUCLEOTIDE SEQUENCE [LARGE SCALE GENOMIC DNA]</scope>
    <source>
        <strain evidence="3">CGMCC 4.1782</strain>
    </source>
</reference>
<gene>
    <name evidence="2" type="ORF">ACFSKP_04110</name>
</gene>
<comment type="caution">
    <text evidence="2">The sequence shown here is derived from an EMBL/GenBank/DDBJ whole genome shotgun (WGS) entry which is preliminary data.</text>
</comment>
<dbReference type="Proteomes" id="UP001597374">
    <property type="component" value="Unassembled WGS sequence"/>
</dbReference>
<dbReference type="RefSeq" id="WP_250429118.1">
    <property type="nucleotide sequence ID" value="NZ_JALPRR010000002.1"/>
</dbReference>
<dbReference type="SMART" id="SM00089">
    <property type="entry name" value="PKD"/>
    <property type="match status" value="1"/>
</dbReference>
<evidence type="ECO:0000313" key="2">
    <source>
        <dbReference type="EMBL" id="MFD2245425.1"/>
    </source>
</evidence>
<accession>A0ABW5CWL9</accession>
<feature type="domain" description="PKD" evidence="1">
    <location>
        <begin position="507"/>
        <end position="555"/>
    </location>
</feature>
<organism evidence="2 3">
    <name type="scientific">Pontibacter ruber</name>
    <dbReference type="NCBI Taxonomy" id="1343895"/>
    <lineage>
        <taxon>Bacteria</taxon>
        <taxon>Pseudomonadati</taxon>
        <taxon>Bacteroidota</taxon>
        <taxon>Cytophagia</taxon>
        <taxon>Cytophagales</taxon>
        <taxon>Hymenobacteraceae</taxon>
        <taxon>Pontibacter</taxon>
    </lineage>
</organism>
<dbReference type="Gene3D" id="2.60.40.10">
    <property type="entry name" value="Immunoglobulins"/>
    <property type="match status" value="1"/>
</dbReference>
<dbReference type="CDD" id="cd00146">
    <property type="entry name" value="PKD"/>
    <property type="match status" value="1"/>
</dbReference>
<dbReference type="InterPro" id="IPR000601">
    <property type="entry name" value="PKD_dom"/>
</dbReference>
<dbReference type="Pfam" id="PF00801">
    <property type="entry name" value="PKD"/>
    <property type="match status" value="1"/>
</dbReference>
<keyword evidence="3" id="KW-1185">Reference proteome</keyword>
<dbReference type="SUPFAM" id="SSF49299">
    <property type="entry name" value="PKD domain"/>
    <property type="match status" value="1"/>
</dbReference>
<dbReference type="NCBIfam" id="TIGR04183">
    <property type="entry name" value="Por_Secre_tail"/>
    <property type="match status" value="1"/>
</dbReference>
<evidence type="ECO:0000313" key="3">
    <source>
        <dbReference type="Proteomes" id="UP001597374"/>
    </source>
</evidence>